<evidence type="ECO:0000256" key="11">
    <source>
        <dbReference type="ARBA" id="ARBA00048778"/>
    </source>
</evidence>
<evidence type="ECO:0000256" key="10">
    <source>
        <dbReference type="ARBA" id="ARBA00023136"/>
    </source>
</evidence>
<dbReference type="RefSeq" id="XP_066073901.1">
    <property type="nucleotide sequence ID" value="XM_066217804.1"/>
</dbReference>
<dbReference type="Proteomes" id="UP001355207">
    <property type="component" value="Chromosome 2"/>
</dbReference>
<dbReference type="InterPro" id="IPR003959">
    <property type="entry name" value="ATPase_AAA_core"/>
</dbReference>
<keyword evidence="3" id="KW-0812">Transmembrane</keyword>
<feature type="domain" description="AAA+ ATPase" evidence="13">
    <location>
        <begin position="251"/>
        <end position="402"/>
    </location>
</feature>
<dbReference type="GO" id="GO:0016887">
    <property type="term" value="F:ATP hydrolysis activity"/>
    <property type="evidence" value="ECO:0007669"/>
    <property type="project" value="InterPro"/>
</dbReference>
<evidence type="ECO:0008006" key="17">
    <source>
        <dbReference type="Google" id="ProtNLM"/>
    </source>
</evidence>
<comment type="catalytic activity">
    <reaction evidence="11">
        <text>ATP + H2O = ADP + phosphate + H(+)</text>
        <dbReference type="Rhea" id="RHEA:13065"/>
        <dbReference type="ChEBI" id="CHEBI:15377"/>
        <dbReference type="ChEBI" id="CHEBI:15378"/>
        <dbReference type="ChEBI" id="CHEBI:30616"/>
        <dbReference type="ChEBI" id="CHEBI:43474"/>
        <dbReference type="ChEBI" id="CHEBI:456216"/>
    </reaction>
    <physiologicalReaction direction="left-to-right" evidence="11">
        <dbReference type="Rhea" id="RHEA:13066"/>
    </physiologicalReaction>
</comment>
<dbReference type="AlphaFoldDB" id="A0AAX4JQJ6"/>
<dbReference type="SMART" id="SM01024">
    <property type="entry name" value="BCS1_N"/>
    <property type="match status" value="1"/>
</dbReference>
<feature type="domain" description="BCS1 N-terminal" evidence="14">
    <location>
        <begin position="18"/>
        <end position="218"/>
    </location>
</feature>
<keyword evidence="6" id="KW-0378">Hydrolase</keyword>
<evidence type="ECO:0000256" key="8">
    <source>
        <dbReference type="ARBA" id="ARBA00022989"/>
    </source>
</evidence>
<evidence type="ECO:0000256" key="9">
    <source>
        <dbReference type="ARBA" id="ARBA00023128"/>
    </source>
</evidence>
<sequence>MTDNIKLDVIFPLAIRMALIGLLGATFKNYFNDSMRSIYEAIWPTAYITQSDPAFNWITTYLAQSAEAQKQMKSFRLTTSDLRHSKKEEFNRLRTSSNKSKTDSIGIARNDATFVGEAIGQMSLLNDHYVRIKHKGTYLWVERSSKGLANRWAVRIEDHYRIVACWFQAAHGIKQFITDAHELYHKKSDDELIIFNLSPATGNWIDPIHRPSRLWSSVILPITSKEPLLQDVKNFLSEKEKRWYNTRGIPHRRGYLLHGKPGSGKTTLATAVASQLGLDIYIVNPAARGMDDAKLNKAFRNCPAGNMILLEDLDCVMPHRNQTDNDDDDFIDTPAKKDTNESGKNALSKSTVTLSGLLNAIDGVSSQEDCILFATTNHPERLDPALSRAGRFDVQIAFEDATFDQAKLLYKHFYPSSDFGKEVDEDAELSSTVDVEFSETTELIGEKLQEQGTRKSTNRMASEEQLDGLAEQFAQGIFNATNGSKVEADVKSESEPELDIDLGISMAALQNYLLTHKDNPHSAATKASDWSTSLRIEMEQKERKRLLRKAERSKVRVPETD</sequence>
<evidence type="ECO:0000313" key="15">
    <source>
        <dbReference type="EMBL" id="WWC87138.1"/>
    </source>
</evidence>
<dbReference type="GeneID" id="91092696"/>
<evidence type="ECO:0000256" key="2">
    <source>
        <dbReference type="ARBA" id="ARBA00007448"/>
    </source>
</evidence>
<protein>
    <recommendedName>
        <fullName evidence="17">AAA+ ATPase domain-containing protein</fullName>
    </recommendedName>
</protein>
<feature type="region of interest" description="Disordered" evidence="12">
    <location>
        <begin position="322"/>
        <end position="345"/>
    </location>
</feature>
<evidence type="ECO:0000256" key="12">
    <source>
        <dbReference type="SAM" id="MobiDB-lite"/>
    </source>
</evidence>
<evidence type="ECO:0000256" key="7">
    <source>
        <dbReference type="ARBA" id="ARBA00022840"/>
    </source>
</evidence>
<keyword evidence="8" id="KW-1133">Transmembrane helix</keyword>
<evidence type="ECO:0000256" key="4">
    <source>
        <dbReference type="ARBA" id="ARBA00022741"/>
    </source>
</evidence>
<evidence type="ECO:0000256" key="5">
    <source>
        <dbReference type="ARBA" id="ARBA00022792"/>
    </source>
</evidence>
<dbReference type="PANTHER" id="PTHR23070">
    <property type="entry name" value="BCS1 AAA-TYPE ATPASE"/>
    <property type="match status" value="1"/>
</dbReference>
<evidence type="ECO:0000259" key="13">
    <source>
        <dbReference type="SMART" id="SM00382"/>
    </source>
</evidence>
<dbReference type="GO" id="GO:0005524">
    <property type="term" value="F:ATP binding"/>
    <property type="evidence" value="ECO:0007669"/>
    <property type="project" value="UniProtKB-KW"/>
</dbReference>
<evidence type="ECO:0000256" key="6">
    <source>
        <dbReference type="ARBA" id="ARBA00022801"/>
    </source>
</evidence>
<keyword evidence="16" id="KW-1185">Reference proteome</keyword>
<dbReference type="InterPro" id="IPR027417">
    <property type="entry name" value="P-loop_NTPase"/>
</dbReference>
<dbReference type="InterPro" id="IPR003593">
    <property type="entry name" value="AAA+_ATPase"/>
</dbReference>
<dbReference type="Pfam" id="PF00004">
    <property type="entry name" value="AAA"/>
    <property type="match status" value="1"/>
</dbReference>
<reference evidence="15 16" key="1">
    <citation type="submission" date="2024-01" db="EMBL/GenBank/DDBJ databases">
        <title>Comparative genomics of Cryptococcus and Kwoniella reveals pathogenesis evolution and contrasting modes of karyotype evolution via chromosome fusion or intercentromeric recombination.</title>
        <authorList>
            <person name="Coelho M.A."/>
            <person name="David-Palma M."/>
            <person name="Shea T."/>
            <person name="Bowers K."/>
            <person name="McGinley-Smith S."/>
            <person name="Mohammad A.W."/>
            <person name="Gnirke A."/>
            <person name="Yurkov A.M."/>
            <person name="Nowrousian M."/>
            <person name="Sun S."/>
            <person name="Cuomo C.A."/>
            <person name="Heitman J."/>
        </authorList>
    </citation>
    <scope>NUCLEOTIDE SEQUENCE [LARGE SCALE GENOMIC DNA]</scope>
    <source>
        <strain evidence="15 16">CBS 6074</strain>
    </source>
</reference>
<comment type="similarity">
    <text evidence="2">Belongs to the AAA ATPase family. BCS1 subfamily.</text>
</comment>
<evidence type="ECO:0000256" key="3">
    <source>
        <dbReference type="ARBA" id="ARBA00022692"/>
    </source>
</evidence>
<dbReference type="Gene3D" id="3.40.50.300">
    <property type="entry name" value="P-loop containing nucleotide triphosphate hydrolases"/>
    <property type="match status" value="1"/>
</dbReference>
<proteinExistence type="inferred from homology"/>
<dbReference type="InterPro" id="IPR014851">
    <property type="entry name" value="BCS1_N"/>
</dbReference>
<comment type="subcellular location">
    <subcellularLocation>
        <location evidence="1">Mitochondrion inner membrane</location>
        <topology evidence="1">Single-pass membrane protein</topology>
    </subcellularLocation>
</comment>
<dbReference type="SMART" id="SM00382">
    <property type="entry name" value="AAA"/>
    <property type="match status" value="1"/>
</dbReference>
<dbReference type="Pfam" id="PF08740">
    <property type="entry name" value="BCS1_N"/>
    <property type="match status" value="1"/>
</dbReference>
<dbReference type="InterPro" id="IPR057495">
    <property type="entry name" value="AAA_lid_BCS1"/>
</dbReference>
<dbReference type="EMBL" id="CP144099">
    <property type="protein sequence ID" value="WWC87138.1"/>
    <property type="molecule type" value="Genomic_DNA"/>
</dbReference>
<name>A0AAX4JQJ6_9TREE</name>
<gene>
    <name evidence="15" type="ORF">L201_002024</name>
</gene>
<evidence type="ECO:0000259" key="14">
    <source>
        <dbReference type="SMART" id="SM01024"/>
    </source>
</evidence>
<dbReference type="SUPFAM" id="SSF52540">
    <property type="entry name" value="P-loop containing nucleoside triphosphate hydrolases"/>
    <property type="match status" value="1"/>
</dbReference>
<dbReference type="Pfam" id="PF25426">
    <property type="entry name" value="AAA_lid_BCS1"/>
    <property type="match status" value="1"/>
</dbReference>
<evidence type="ECO:0000313" key="16">
    <source>
        <dbReference type="Proteomes" id="UP001355207"/>
    </source>
</evidence>
<accession>A0AAX4JQJ6</accession>
<keyword evidence="4" id="KW-0547">Nucleotide-binding</keyword>
<dbReference type="GO" id="GO:0005743">
    <property type="term" value="C:mitochondrial inner membrane"/>
    <property type="evidence" value="ECO:0007669"/>
    <property type="project" value="UniProtKB-SubCell"/>
</dbReference>
<keyword evidence="10" id="KW-0472">Membrane</keyword>
<dbReference type="InterPro" id="IPR050747">
    <property type="entry name" value="Mitochondrial_chaperone_BCS1"/>
</dbReference>
<evidence type="ECO:0000256" key="1">
    <source>
        <dbReference type="ARBA" id="ARBA00004434"/>
    </source>
</evidence>
<keyword evidence="9" id="KW-0496">Mitochondrion</keyword>
<keyword evidence="7" id="KW-0067">ATP-binding</keyword>
<organism evidence="15 16">
    <name type="scientific">Kwoniella dendrophila CBS 6074</name>
    <dbReference type="NCBI Taxonomy" id="1295534"/>
    <lineage>
        <taxon>Eukaryota</taxon>
        <taxon>Fungi</taxon>
        <taxon>Dikarya</taxon>
        <taxon>Basidiomycota</taxon>
        <taxon>Agaricomycotina</taxon>
        <taxon>Tremellomycetes</taxon>
        <taxon>Tremellales</taxon>
        <taxon>Cryptococcaceae</taxon>
        <taxon>Kwoniella</taxon>
    </lineage>
</organism>
<keyword evidence="5" id="KW-0999">Mitochondrion inner membrane</keyword>